<reference evidence="1" key="1">
    <citation type="journal article" date="2023" name="Mol. Phylogenet. Evol.">
        <title>Genome-scale phylogeny and comparative genomics of the fungal order Sordariales.</title>
        <authorList>
            <person name="Hensen N."/>
            <person name="Bonometti L."/>
            <person name="Westerberg I."/>
            <person name="Brannstrom I.O."/>
            <person name="Guillou S."/>
            <person name="Cros-Aarteil S."/>
            <person name="Calhoun S."/>
            <person name="Haridas S."/>
            <person name="Kuo A."/>
            <person name="Mondo S."/>
            <person name="Pangilinan J."/>
            <person name="Riley R."/>
            <person name="LaButti K."/>
            <person name="Andreopoulos B."/>
            <person name="Lipzen A."/>
            <person name="Chen C."/>
            <person name="Yan M."/>
            <person name="Daum C."/>
            <person name="Ng V."/>
            <person name="Clum A."/>
            <person name="Steindorff A."/>
            <person name="Ohm R.A."/>
            <person name="Martin F."/>
            <person name="Silar P."/>
            <person name="Natvig D.O."/>
            <person name="Lalanne C."/>
            <person name="Gautier V."/>
            <person name="Ament-Velasquez S.L."/>
            <person name="Kruys A."/>
            <person name="Hutchinson M.I."/>
            <person name="Powell A.J."/>
            <person name="Barry K."/>
            <person name="Miller A.N."/>
            <person name="Grigoriev I.V."/>
            <person name="Debuchy R."/>
            <person name="Gladieux P."/>
            <person name="Hiltunen Thoren M."/>
            <person name="Johannesson H."/>
        </authorList>
    </citation>
    <scope>NUCLEOTIDE SEQUENCE</scope>
    <source>
        <strain evidence="1">CBS 757.83</strain>
    </source>
</reference>
<dbReference type="Proteomes" id="UP001305647">
    <property type="component" value="Unassembled WGS sequence"/>
</dbReference>
<comment type="caution">
    <text evidence="1">The sequence shown here is derived from an EMBL/GenBank/DDBJ whole genome shotgun (WGS) entry which is preliminary data.</text>
</comment>
<keyword evidence="2" id="KW-1185">Reference proteome</keyword>
<accession>A0AAN6PZN5</accession>
<name>A0AAN6PZN5_9PEZI</name>
<gene>
    <name evidence="1" type="ORF">N658DRAFT_488507</name>
</gene>
<evidence type="ECO:0000313" key="2">
    <source>
        <dbReference type="Proteomes" id="UP001305647"/>
    </source>
</evidence>
<dbReference type="EMBL" id="MU863660">
    <property type="protein sequence ID" value="KAK4098281.1"/>
    <property type="molecule type" value="Genomic_DNA"/>
</dbReference>
<evidence type="ECO:0000313" key="1">
    <source>
        <dbReference type="EMBL" id="KAK4098281.1"/>
    </source>
</evidence>
<dbReference type="AlphaFoldDB" id="A0AAN6PZN5"/>
<reference evidence="1" key="2">
    <citation type="submission" date="2023-05" db="EMBL/GenBank/DDBJ databases">
        <authorList>
            <consortium name="Lawrence Berkeley National Laboratory"/>
            <person name="Steindorff A."/>
            <person name="Hensen N."/>
            <person name="Bonometti L."/>
            <person name="Westerberg I."/>
            <person name="Brannstrom I.O."/>
            <person name="Guillou S."/>
            <person name="Cros-Aarteil S."/>
            <person name="Calhoun S."/>
            <person name="Haridas S."/>
            <person name="Kuo A."/>
            <person name="Mondo S."/>
            <person name="Pangilinan J."/>
            <person name="Riley R."/>
            <person name="Labutti K."/>
            <person name="Andreopoulos B."/>
            <person name="Lipzen A."/>
            <person name="Chen C."/>
            <person name="Yanf M."/>
            <person name="Daum C."/>
            <person name="Ng V."/>
            <person name="Clum A."/>
            <person name="Ohm R."/>
            <person name="Martin F."/>
            <person name="Silar P."/>
            <person name="Natvig D."/>
            <person name="Lalanne C."/>
            <person name="Gautier V."/>
            <person name="Ament-Velasquez S.L."/>
            <person name="Kruys A."/>
            <person name="Hutchinson M.I."/>
            <person name="Powell A.J."/>
            <person name="Barry K."/>
            <person name="Miller A.N."/>
            <person name="Grigoriev I.V."/>
            <person name="Debuchy R."/>
            <person name="Gladieux P."/>
            <person name="Thoren M.H."/>
            <person name="Johannesson H."/>
        </authorList>
    </citation>
    <scope>NUCLEOTIDE SEQUENCE</scope>
    <source>
        <strain evidence="1">CBS 757.83</strain>
    </source>
</reference>
<protein>
    <submittedName>
        <fullName evidence="1">Uncharacterized protein</fullName>
    </submittedName>
</protein>
<organism evidence="1 2">
    <name type="scientific">Parathielavia hyrcaniae</name>
    <dbReference type="NCBI Taxonomy" id="113614"/>
    <lineage>
        <taxon>Eukaryota</taxon>
        <taxon>Fungi</taxon>
        <taxon>Dikarya</taxon>
        <taxon>Ascomycota</taxon>
        <taxon>Pezizomycotina</taxon>
        <taxon>Sordariomycetes</taxon>
        <taxon>Sordariomycetidae</taxon>
        <taxon>Sordariales</taxon>
        <taxon>Chaetomiaceae</taxon>
        <taxon>Parathielavia</taxon>
    </lineage>
</organism>
<sequence length="105" mass="11371">MAALHSGLPFPTLPDGQCLEPGFPQSKVVVEPASSHDGSPTFAAYYVPLYALEAVPDSEDGYRNSPPAEETEIYRPKFGLRIYDTTSHATAERAALLARRIPPLA</sequence>
<proteinExistence type="predicted"/>